<gene>
    <name evidence="2" type="ORF">JJ685_16940</name>
</gene>
<proteinExistence type="predicted"/>
<sequence length="367" mass="41042">MEFLNATRMDAACTMGMERDGRELLVVAIKGSFVLPRPGEGVRLHDAQVPLLVADTFTGEPGFSAPLHEMDFAPRKPACDVLLVGSAHAEGGRPTTHRRVSLRVGALHKACEVVGDRAWEAGLTGIRASAPRPFLRLPLSYDLAFGGVDHESDYASEHDAFLPNPVGRGWRKHLKNAWVDGRPLPNTEEVGRPVSWPADVYAPMAFGPLGRGWSTRARWAGTYDQRWLDERFPFLPEDFDGRYHQAAPEDQQVPHPAGPLEVELTGFTPDGPRRFVLPHFHAPVHVFPRGGGREDFAAVLDTIVLEPDEERFTLTWRVTRPLRRNMLEIAQVLVGRKGREWWQDREEIEVPDRALQPAPLPPEEVVP</sequence>
<name>A0A936Z1Y6_9BURK</name>
<comment type="caution">
    <text evidence="2">The sequence shown here is derived from an EMBL/GenBank/DDBJ whole genome shotgun (WGS) entry which is preliminary data.</text>
</comment>
<accession>A0A936Z1Y6</accession>
<reference evidence="2 3" key="1">
    <citation type="journal article" date="2017" name="Int. J. Syst. Evol. Microbiol.">
        <title>Ramlibacter monticola sp. nov., isolated from forest soil.</title>
        <authorList>
            <person name="Chaudhary D.K."/>
            <person name="Kim J."/>
        </authorList>
    </citation>
    <scope>NUCLEOTIDE SEQUENCE [LARGE SCALE GENOMIC DNA]</scope>
    <source>
        <strain evidence="2 3">KACC 19175</strain>
    </source>
</reference>
<keyword evidence="3" id="KW-1185">Reference proteome</keyword>
<evidence type="ECO:0000313" key="3">
    <source>
        <dbReference type="Proteomes" id="UP000599109"/>
    </source>
</evidence>
<organism evidence="2 3">
    <name type="scientific">Ramlibacter monticola</name>
    <dbReference type="NCBI Taxonomy" id="1926872"/>
    <lineage>
        <taxon>Bacteria</taxon>
        <taxon>Pseudomonadati</taxon>
        <taxon>Pseudomonadota</taxon>
        <taxon>Betaproteobacteria</taxon>
        <taxon>Burkholderiales</taxon>
        <taxon>Comamonadaceae</taxon>
        <taxon>Ramlibacter</taxon>
    </lineage>
</organism>
<evidence type="ECO:0000313" key="2">
    <source>
        <dbReference type="EMBL" id="MBL0392826.1"/>
    </source>
</evidence>
<dbReference type="AlphaFoldDB" id="A0A936Z1Y6"/>
<dbReference type="InterPro" id="IPR018683">
    <property type="entry name" value="DUF2169"/>
</dbReference>
<dbReference type="RefSeq" id="WP_201675503.1">
    <property type="nucleotide sequence ID" value="NZ_JAEQNE010000004.1"/>
</dbReference>
<evidence type="ECO:0000259" key="1">
    <source>
        <dbReference type="Pfam" id="PF09937"/>
    </source>
</evidence>
<dbReference type="EMBL" id="JAEQNE010000004">
    <property type="protein sequence ID" value="MBL0392826.1"/>
    <property type="molecule type" value="Genomic_DNA"/>
</dbReference>
<dbReference type="Proteomes" id="UP000599109">
    <property type="component" value="Unassembled WGS sequence"/>
</dbReference>
<dbReference type="Pfam" id="PF09937">
    <property type="entry name" value="DUF2169"/>
    <property type="match status" value="1"/>
</dbReference>
<protein>
    <submittedName>
        <fullName evidence="2">DUF2169 domain-containing protein</fullName>
    </submittedName>
</protein>
<feature type="domain" description="DUF2169" evidence="1">
    <location>
        <begin position="20"/>
        <end position="317"/>
    </location>
</feature>